<dbReference type="InterPro" id="IPR050109">
    <property type="entry name" value="HTH-type_TetR-like_transc_reg"/>
</dbReference>
<dbReference type="Gene3D" id="1.10.357.10">
    <property type="entry name" value="Tetracycline Repressor, domain 2"/>
    <property type="match status" value="1"/>
</dbReference>
<sequence>MQADVTDVNGPDRAHVSGPDRATGDTGRPAPATPPTGGGGRKARWAAHREHRRVELIGAAIQAVLEYGPDVDMDQVASAAGVTKPVLYRYFADKAQLWLAVGEHLASVVIDAVTPAIEKVREERDVIEAAIDAYLGVLETHPRLYRFVMRQSEFSGVHQMIVATSQQVSAGLARVIGDRLRSLGLDAGPAEPWAYGLVGFVQAVGDWWVSHGQPIRRAALTDYLTTLLWSGIDGVRRTADLPRTFTDAVGGTR</sequence>
<dbReference type="PROSITE" id="PS50977">
    <property type="entry name" value="HTH_TETR_2"/>
    <property type="match status" value="1"/>
</dbReference>
<dbReference type="EMBL" id="FNPH01000006">
    <property type="protein sequence ID" value="SDZ16751.1"/>
    <property type="molecule type" value="Genomic_DNA"/>
</dbReference>
<dbReference type="PANTHER" id="PTHR30055">
    <property type="entry name" value="HTH-TYPE TRANSCRIPTIONAL REGULATOR RUTR"/>
    <property type="match status" value="1"/>
</dbReference>
<evidence type="ECO:0000256" key="2">
    <source>
        <dbReference type="PROSITE-ProRule" id="PRU00335"/>
    </source>
</evidence>
<dbReference type="InterPro" id="IPR036271">
    <property type="entry name" value="Tet_transcr_reg_TetR-rel_C_sf"/>
</dbReference>
<dbReference type="Pfam" id="PF00440">
    <property type="entry name" value="TetR_N"/>
    <property type="match status" value="1"/>
</dbReference>
<dbReference type="PANTHER" id="PTHR30055:SF160">
    <property type="entry name" value="TRANSCRIPTIONAL REGULATORY PROTEIN (PROBABLY ASNC-FAMILY)-RELATED"/>
    <property type="match status" value="1"/>
</dbReference>
<reference evidence="6" key="1">
    <citation type="submission" date="2016-10" db="EMBL/GenBank/DDBJ databases">
        <authorList>
            <person name="Varghese N."/>
            <person name="Submissions S."/>
        </authorList>
    </citation>
    <scope>NUCLEOTIDE SEQUENCE [LARGE SCALE GENOMIC DNA]</scope>
    <source>
        <strain evidence="6">DSM 45245</strain>
    </source>
</reference>
<evidence type="ECO:0000259" key="4">
    <source>
        <dbReference type="PROSITE" id="PS50977"/>
    </source>
</evidence>
<feature type="domain" description="HTH tetR-type" evidence="4">
    <location>
        <begin position="50"/>
        <end position="109"/>
    </location>
</feature>
<dbReference type="InterPro" id="IPR009057">
    <property type="entry name" value="Homeodomain-like_sf"/>
</dbReference>
<dbReference type="GO" id="GO:0003700">
    <property type="term" value="F:DNA-binding transcription factor activity"/>
    <property type="evidence" value="ECO:0007669"/>
    <property type="project" value="TreeGrafter"/>
</dbReference>
<feature type="region of interest" description="Disordered" evidence="3">
    <location>
        <begin position="1"/>
        <end position="45"/>
    </location>
</feature>
<protein>
    <submittedName>
        <fullName evidence="5">Transcriptional regulator, TetR family</fullName>
    </submittedName>
</protein>
<dbReference type="GO" id="GO:0000976">
    <property type="term" value="F:transcription cis-regulatory region binding"/>
    <property type="evidence" value="ECO:0007669"/>
    <property type="project" value="TreeGrafter"/>
</dbReference>
<evidence type="ECO:0000313" key="6">
    <source>
        <dbReference type="Proteomes" id="UP000242415"/>
    </source>
</evidence>
<dbReference type="Proteomes" id="UP000242415">
    <property type="component" value="Unassembled WGS sequence"/>
</dbReference>
<dbReference type="SUPFAM" id="SSF46689">
    <property type="entry name" value="Homeodomain-like"/>
    <property type="match status" value="1"/>
</dbReference>
<organism evidence="5 6">
    <name type="scientific">Micromonospora pattaloongensis</name>
    <dbReference type="NCBI Taxonomy" id="405436"/>
    <lineage>
        <taxon>Bacteria</taxon>
        <taxon>Bacillati</taxon>
        <taxon>Actinomycetota</taxon>
        <taxon>Actinomycetes</taxon>
        <taxon>Micromonosporales</taxon>
        <taxon>Micromonosporaceae</taxon>
        <taxon>Micromonospora</taxon>
    </lineage>
</organism>
<evidence type="ECO:0000313" key="5">
    <source>
        <dbReference type="EMBL" id="SDZ16751.1"/>
    </source>
</evidence>
<dbReference type="OrthoDB" id="4542604at2"/>
<dbReference type="SUPFAM" id="SSF48498">
    <property type="entry name" value="Tetracyclin repressor-like, C-terminal domain"/>
    <property type="match status" value="1"/>
</dbReference>
<name>A0A1H3QUK0_9ACTN</name>
<keyword evidence="1 2" id="KW-0238">DNA-binding</keyword>
<proteinExistence type="predicted"/>
<accession>A0A1H3QUK0</accession>
<dbReference type="InterPro" id="IPR045823">
    <property type="entry name" value="TetR_C_32"/>
</dbReference>
<dbReference type="AlphaFoldDB" id="A0A1H3QUK0"/>
<feature type="DNA-binding region" description="H-T-H motif" evidence="2">
    <location>
        <begin position="72"/>
        <end position="91"/>
    </location>
</feature>
<evidence type="ECO:0000256" key="1">
    <source>
        <dbReference type="ARBA" id="ARBA00023125"/>
    </source>
</evidence>
<dbReference type="PRINTS" id="PR00455">
    <property type="entry name" value="HTHTETR"/>
</dbReference>
<gene>
    <name evidence="5" type="ORF">SAMN05444365_106121</name>
</gene>
<keyword evidence="6" id="KW-1185">Reference proteome</keyword>
<dbReference type="Pfam" id="PF19344">
    <property type="entry name" value="TetR_C_32"/>
    <property type="match status" value="1"/>
</dbReference>
<dbReference type="STRING" id="405436.SAMN05444365_106121"/>
<dbReference type="InterPro" id="IPR001647">
    <property type="entry name" value="HTH_TetR"/>
</dbReference>
<evidence type="ECO:0000256" key="3">
    <source>
        <dbReference type="SAM" id="MobiDB-lite"/>
    </source>
</evidence>